<evidence type="ECO:0000256" key="1">
    <source>
        <dbReference type="PROSITE-ProRule" id="PRU00221"/>
    </source>
</evidence>
<evidence type="ECO:0000313" key="4">
    <source>
        <dbReference type="EMBL" id="KAK0396653.1"/>
    </source>
</evidence>
<dbReference type="PROSITE" id="PS50294">
    <property type="entry name" value="WD_REPEATS_REGION"/>
    <property type="match status" value="1"/>
</dbReference>
<dbReference type="PROSITE" id="PS50082">
    <property type="entry name" value="WD_REPEATS_2"/>
    <property type="match status" value="1"/>
</dbReference>
<dbReference type="Pfam" id="PF23553">
    <property type="entry name" value="NELF-A_N"/>
    <property type="match status" value="1"/>
</dbReference>
<proteinExistence type="predicted"/>
<dbReference type="PANTHER" id="PTHR19879">
    <property type="entry name" value="TRANSCRIPTION INITIATION FACTOR TFIID"/>
    <property type="match status" value="1"/>
</dbReference>
<keyword evidence="5" id="KW-1185">Reference proteome</keyword>
<dbReference type="InterPro" id="IPR037517">
    <property type="entry name" value="HDAG_dom"/>
</dbReference>
<gene>
    <name evidence="4" type="ORF">QR680_001798</name>
</gene>
<protein>
    <recommendedName>
        <fullName evidence="3">HDAg domain-containing protein</fullName>
    </recommendedName>
</protein>
<dbReference type="Gene3D" id="2.130.10.10">
    <property type="entry name" value="YVTN repeat-like/Quinoprotein amine dehydrogenase"/>
    <property type="match status" value="1"/>
</dbReference>
<dbReference type="InterPro" id="IPR015943">
    <property type="entry name" value="WD40/YVTN_repeat-like_dom_sf"/>
</dbReference>
<feature type="domain" description="HDAg" evidence="3">
    <location>
        <begin position="96"/>
        <end position="266"/>
    </location>
</feature>
<accession>A0AA39GZX5</accession>
<dbReference type="SMART" id="SM00320">
    <property type="entry name" value="WD40"/>
    <property type="match status" value="2"/>
</dbReference>
<dbReference type="AlphaFoldDB" id="A0AA39GZX5"/>
<name>A0AA39GZX5_9BILA</name>
<feature type="compositionally biased region" description="Basic and acidic residues" evidence="2">
    <location>
        <begin position="282"/>
        <end position="302"/>
    </location>
</feature>
<feature type="compositionally biased region" description="Basic and acidic residues" evidence="2">
    <location>
        <begin position="331"/>
        <end position="344"/>
    </location>
</feature>
<dbReference type="PANTHER" id="PTHR19879:SF9">
    <property type="entry name" value="TRANSCRIPTION INITIATION FACTOR TFIID SUBUNIT 5"/>
    <property type="match status" value="1"/>
</dbReference>
<dbReference type="PROSITE" id="PS51838">
    <property type="entry name" value="HDAG"/>
    <property type="match status" value="1"/>
</dbReference>
<feature type="region of interest" description="Disordered" evidence="2">
    <location>
        <begin position="264"/>
        <end position="382"/>
    </location>
</feature>
<evidence type="ECO:0000259" key="3">
    <source>
        <dbReference type="PROSITE" id="PS51838"/>
    </source>
</evidence>
<dbReference type="SUPFAM" id="SSF50978">
    <property type="entry name" value="WD40 repeat-like"/>
    <property type="match status" value="1"/>
</dbReference>
<dbReference type="Proteomes" id="UP001175271">
    <property type="component" value="Unassembled WGS sequence"/>
</dbReference>
<feature type="compositionally biased region" description="Basic and acidic residues" evidence="2">
    <location>
        <begin position="358"/>
        <end position="375"/>
    </location>
</feature>
<feature type="compositionally biased region" description="Polar residues" evidence="2">
    <location>
        <begin position="303"/>
        <end position="329"/>
    </location>
</feature>
<sequence length="678" mass="75779">MSIGTVQGSQLIEQDLVKWIEVKLGDTTELWSGSVAASLMTKEMLTELETCFQELDNHVKLKLILAIPHLSHRLLHLYRAPLERLITQACRDADEWVEATADMYHSVFEHGSISIPKSEKDLFNKTITNFEQLAQYGSCAVNDSLRLLPHESAYMTHFAIRTSYGCPERPITNHFHLKRKPKSTQMLEDVSRAFNALGDLIAKGKSNGVLSTFPLRMRSTARKPNNNLPMKGIRTVSACKQSAGFSNEPRKFARPLMKREGGAKLLELDEIPQPIMKRRRRGTEIEEKKPKMEAAKKRRESESLSSPTGVTISSPSTSQATVPPTQGTGKDNAETPASEKKDPTPETLISPAVIPSTEEDKKPSEERQTKAKRVESQNSDSVIPEVDPIVQYCEDLYRSSNRLDQNGYFAILSFMRGNRVPHPSVPTTESIGTVKLTESRESLKQADGSTKFMLVETIFEMDYKRGEWKRLRKVRPLREDEINGGTSSGEILVFNCSGEAIVQHKTTLTTHSAPITDIATCIFDSLTCSSDATGLVVVWSKNQKVSKQISTNQSISCLNVLRKHAICGTHFGQVLFYSTQTGELMAEVSAHARPVYSISVAPESAYVLTASEDTFVRVWKLHTRKPEPFQVEWRFSISVADFPIVGAQFTNGRGSQFAISAYDFNKINVFRIAKKTTQ</sequence>
<feature type="repeat" description="WD" evidence="1">
    <location>
        <begin position="588"/>
        <end position="623"/>
    </location>
</feature>
<evidence type="ECO:0000256" key="2">
    <source>
        <dbReference type="SAM" id="MobiDB-lite"/>
    </source>
</evidence>
<organism evidence="4 5">
    <name type="scientific">Steinernema hermaphroditum</name>
    <dbReference type="NCBI Taxonomy" id="289476"/>
    <lineage>
        <taxon>Eukaryota</taxon>
        <taxon>Metazoa</taxon>
        <taxon>Ecdysozoa</taxon>
        <taxon>Nematoda</taxon>
        <taxon>Chromadorea</taxon>
        <taxon>Rhabditida</taxon>
        <taxon>Tylenchina</taxon>
        <taxon>Panagrolaimomorpha</taxon>
        <taxon>Strongyloidoidea</taxon>
        <taxon>Steinernematidae</taxon>
        <taxon>Steinernema</taxon>
    </lineage>
</organism>
<keyword evidence="1" id="KW-0853">WD repeat</keyword>
<dbReference type="InterPro" id="IPR056557">
    <property type="entry name" value="NELF-A_N"/>
</dbReference>
<dbReference type="EMBL" id="JAUCMV010000005">
    <property type="protein sequence ID" value="KAK0396653.1"/>
    <property type="molecule type" value="Genomic_DNA"/>
</dbReference>
<dbReference type="InterPro" id="IPR049546">
    <property type="entry name" value="WDR54_beta_prop"/>
</dbReference>
<comment type="caution">
    <text evidence="4">The sequence shown here is derived from an EMBL/GenBank/DDBJ whole genome shotgun (WGS) entry which is preliminary data.</text>
</comment>
<evidence type="ECO:0000313" key="5">
    <source>
        <dbReference type="Proteomes" id="UP001175271"/>
    </source>
</evidence>
<dbReference type="InterPro" id="IPR001680">
    <property type="entry name" value="WD40_rpt"/>
</dbReference>
<reference evidence="4" key="1">
    <citation type="submission" date="2023-06" db="EMBL/GenBank/DDBJ databases">
        <title>Genomic analysis of the entomopathogenic nematode Steinernema hermaphroditum.</title>
        <authorList>
            <person name="Schwarz E.M."/>
            <person name="Heppert J.K."/>
            <person name="Baniya A."/>
            <person name="Schwartz H.T."/>
            <person name="Tan C.-H."/>
            <person name="Antoshechkin I."/>
            <person name="Sternberg P.W."/>
            <person name="Goodrich-Blair H."/>
            <person name="Dillman A.R."/>
        </authorList>
    </citation>
    <scope>NUCLEOTIDE SEQUENCE</scope>
    <source>
        <strain evidence="4">PS9179</strain>
        <tissue evidence="4">Whole animal</tissue>
    </source>
</reference>
<dbReference type="InterPro" id="IPR036322">
    <property type="entry name" value="WD40_repeat_dom_sf"/>
</dbReference>
<dbReference type="Pfam" id="PF21031">
    <property type="entry name" value="WDR54"/>
    <property type="match status" value="1"/>
</dbReference>